<dbReference type="HOGENOM" id="CLU_097099_2_0_5"/>
<organism evidence="2 3">
    <name type="scientific">Parvibaculum lavamentivorans (strain DS-1 / DSM 13023 / NCIMB 13966)</name>
    <dbReference type="NCBI Taxonomy" id="402881"/>
    <lineage>
        <taxon>Bacteria</taxon>
        <taxon>Pseudomonadati</taxon>
        <taxon>Pseudomonadota</taxon>
        <taxon>Alphaproteobacteria</taxon>
        <taxon>Hyphomicrobiales</taxon>
        <taxon>Parvibaculaceae</taxon>
        <taxon>Parvibaculum</taxon>
    </lineage>
</organism>
<dbReference type="STRING" id="402881.Plav_0406"/>
<evidence type="ECO:0000259" key="1">
    <source>
        <dbReference type="PROSITE" id="PS50925"/>
    </source>
</evidence>
<name>A7HQ46_PARL1</name>
<dbReference type="InterPro" id="IPR007024">
    <property type="entry name" value="BLUF_domain"/>
</dbReference>
<feature type="domain" description="BLUF" evidence="1">
    <location>
        <begin position="2"/>
        <end position="93"/>
    </location>
</feature>
<dbReference type="KEGG" id="pla:Plav_0406"/>
<dbReference type="PROSITE" id="PS50925">
    <property type="entry name" value="BLUF"/>
    <property type="match status" value="1"/>
</dbReference>
<evidence type="ECO:0000313" key="3">
    <source>
        <dbReference type="Proteomes" id="UP000006377"/>
    </source>
</evidence>
<dbReference type="Pfam" id="PF04940">
    <property type="entry name" value="BLUF"/>
    <property type="match status" value="1"/>
</dbReference>
<sequence length="153" mass="17180">MIFQLAYFSAVRPKLTDEDVRDILRSSTHNNRRCGLSGMLLLIDGVFFQVLEGEQAQVEETFVRISRDRRHSGLVRVVAEERAERSFPNWSMGFEKISHGDPAGEELPFDIADLSQNPAILSAGEKSPELLSFMRSLYAARNMRGAPGLNRPA</sequence>
<dbReference type="InterPro" id="IPR036046">
    <property type="entry name" value="Acylphosphatase-like_dom_sf"/>
</dbReference>
<dbReference type="SUPFAM" id="SSF54975">
    <property type="entry name" value="Acylphosphatase/BLUF domain-like"/>
    <property type="match status" value="1"/>
</dbReference>
<dbReference type="SMART" id="SM01034">
    <property type="entry name" value="BLUF"/>
    <property type="match status" value="1"/>
</dbReference>
<dbReference type="GO" id="GO:0009882">
    <property type="term" value="F:blue light photoreceptor activity"/>
    <property type="evidence" value="ECO:0007669"/>
    <property type="project" value="InterPro"/>
</dbReference>
<dbReference type="eggNOG" id="COG3431">
    <property type="taxonomic scope" value="Bacteria"/>
</dbReference>
<dbReference type="AlphaFoldDB" id="A7HQ46"/>
<proteinExistence type="predicted"/>
<reference evidence="2 3" key="1">
    <citation type="journal article" date="2011" name="Stand. Genomic Sci.">
        <title>Complete genome sequence of Parvibaculum lavamentivorans type strain (DS-1(T)).</title>
        <authorList>
            <person name="Schleheck D."/>
            <person name="Weiss M."/>
            <person name="Pitluck S."/>
            <person name="Bruce D."/>
            <person name="Land M.L."/>
            <person name="Han S."/>
            <person name="Saunders E."/>
            <person name="Tapia R."/>
            <person name="Detter C."/>
            <person name="Brettin T."/>
            <person name="Han J."/>
            <person name="Woyke T."/>
            <person name="Goodwin L."/>
            <person name="Pennacchio L."/>
            <person name="Nolan M."/>
            <person name="Cook A.M."/>
            <person name="Kjelleberg S."/>
            <person name="Thomas T."/>
        </authorList>
    </citation>
    <scope>NUCLEOTIDE SEQUENCE [LARGE SCALE GENOMIC DNA]</scope>
    <source>
        <strain evidence="3">DS-1 / DSM 13023 / NCIMB 13966</strain>
    </source>
</reference>
<keyword evidence="3" id="KW-1185">Reference proteome</keyword>
<dbReference type="Proteomes" id="UP000006377">
    <property type="component" value="Chromosome"/>
</dbReference>
<dbReference type="Gene3D" id="3.30.70.100">
    <property type="match status" value="1"/>
</dbReference>
<dbReference type="EMBL" id="CP000774">
    <property type="protein sequence ID" value="ABS62029.1"/>
    <property type="molecule type" value="Genomic_DNA"/>
</dbReference>
<protein>
    <submittedName>
        <fullName evidence="2">BLUF domain protein</fullName>
    </submittedName>
</protein>
<evidence type="ECO:0000313" key="2">
    <source>
        <dbReference type="EMBL" id="ABS62029.1"/>
    </source>
</evidence>
<accession>A7HQ46</accession>
<gene>
    <name evidence="2" type="ordered locus">Plav_0406</name>
</gene>
<dbReference type="GO" id="GO:0071949">
    <property type="term" value="F:FAD binding"/>
    <property type="evidence" value="ECO:0007669"/>
    <property type="project" value="InterPro"/>
</dbReference>